<dbReference type="RefSeq" id="WP_002573425.1">
    <property type="nucleotide sequence ID" value="NZ_KB851156.1"/>
</dbReference>
<accession>R0AES5</accession>
<evidence type="ECO:0000256" key="1">
    <source>
        <dbReference type="SAM" id="Coils"/>
    </source>
</evidence>
<dbReference type="HOGENOM" id="CLU_114117_0_0_9"/>
<proteinExistence type="predicted"/>
<dbReference type="Proteomes" id="UP000013041">
    <property type="component" value="Unassembled WGS sequence"/>
</dbReference>
<comment type="caution">
    <text evidence="2">The sequence shown here is derived from an EMBL/GenBank/DDBJ whole genome shotgun (WGS) entry which is preliminary data.</text>
</comment>
<reference evidence="2 3" key="1">
    <citation type="submission" date="2013-01" db="EMBL/GenBank/DDBJ databases">
        <title>The Genome Sequence of Clostridium bolteae 90B8.</title>
        <authorList>
            <consortium name="The Broad Institute Genome Sequencing Platform"/>
            <person name="Earl A."/>
            <person name="Ward D."/>
            <person name="Feldgarden M."/>
            <person name="Gevers D."/>
            <person name="Courvalin P."/>
            <person name="Lambert T."/>
            <person name="Walker B."/>
            <person name="Young S.K."/>
            <person name="Zeng Q."/>
            <person name="Gargeya S."/>
            <person name="Fitzgerald M."/>
            <person name="Haas B."/>
            <person name="Abouelleil A."/>
            <person name="Alvarado L."/>
            <person name="Arachchi H.M."/>
            <person name="Berlin A.M."/>
            <person name="Chapman S.B."/>
            <person name="Dewar J."/>
            <person name="Goldberg J."/>
            <person name="Griggs A."/>
            <person name="Gujja S."/>
            <person name="Hansen M."/>
            <person name="Howarth C."/>
            <person name="Imamovic A."/>
            <person name="Larimer J."/>
            <person name="McCowan C."/>
            <person name="Murphy C."/>
            <person name="Neiman D."/>
            <person name="Pearson M."/>
            <person name="Priest M."/>
            <person name="Roberts A."/>
            <person name="Saif S."/>
            <person name="Shea T."/>
            <person name="Sisk P."/>
            <person name="Sykes S."/>
            <person name="Wortman J."/>
            <person name="Nusbaum C."/>
            <person name="Birren B."/>
        </authorList>
    </citation>
    <scope>NUCLEOTIDE SEQUENCE [LARGE SCALE GENOMIC DNA]</scope>
    <source>
        <strain evidence="2 3">90B8</strain>
    </source>
</reference>
<keyword evidence="1" id="KW-0175">Coiled coil</keyword>
<evidence type="ECO:0000313" key="2">
    <source>
        <dbReference type="EMBL" id="ENZ34888.1"/>
    </source>
</evidence>
<feature type="coiled-coil region" evidence="1">
    <location>
        <begin position="104"/>
        <end position="131"/>
    </location>
</feature>
<dbReference type="PATRIC" id="fig|997897.5.peg.4497"/>
<dbReference type="EMBL" id="AGYG01000028">
    <property type="protein sequence ID" value="ENZ34888.1"/>
    <property type="molecule type" value="Genomic_DNA"/>
</dbReference>
<organism evidence="2 3">
    <name type="scientific">Enterocloster bolteae 90B8</name>
    <dbReference type="NCBI Taxonomy" id="997897"/>
    <lineage>
        <taxon>Bacteria</taxon>
        <taxon>Bacillati</taxon>
        <taxon>Bacillota</taxon>
        <taxon>Clostridia</taxon>
        <taxon>Lachnospirales</taxon>
        <taxon>Lachnospiraceae</taxon>
        <taxon>Enterocloster</taxon>
    </lineage>
</organism>
<protein>
    <submittedName>
        <fullName evidence="2">Uncharacterized protein</fullName>
    </submittedName>
</protein>
<gene>
    <name evidence="2" type="ORF">HMPREF1097_04280</name>
</gene>
<evidence type="ECO:0000313" key="3">
    <source>
        <dbReference type="Proteomes" id="UP000013041"/>
    </source>
</evidence>
<sequence>MTTEKMTVHKALAELKIIDDRIISAINGGTYCVANKHSNEKIKGVSVDEYKGVIQGYYDKATDLIRRRNAIKRAVVLSNSTTKVSINGEEYTRAEAIEMKNHGVEFDERMLEMLNKQYNKAQAEILKQNGDDLEKRAEQYVIGIYGSKEGKTNTDDFEKTKKDFMTANAFELVDPIKILDKINALEDKIASFKAEVDAALSVSNAITEIEISY</sequence>
<dbReference type="AlphaFoldDB" id="R0AES5"/>
<name>R0AES5_9FIRM</name>